<dbReference type="EMBL" id="JAEACQ010000232">
    <property type="protein sequence ID" value="MBL7629569.1"/>
    <property type="molecule type" value="Genomic_DNA"/>
</dbReference>
<dbReference type="AlphaFoldDB" id="A0A937RIQ3"/>
<evidence type="ECO:0000313" key="3">
    <source>
        <dbReference type="Proteomes" id="UP000604475"/>
    </source>
</evidence>
<dbReference type="PROSITE" id="PS51819">
    <property type="entry name" value="VOC"/>
    <property type="match status" value="1"/>
</dbReference>
<protein>
    <submittedName>
        <fullName evidence="2">VOC family protein</fullName>
    </submittedName>
</protein>
<dbReference type="InterPro" id="IPR037523">
    <property type="entry name" value="VOC_core"/>
</dbReference>
<comment type="caution">
    <text evidence="2">The sequence shown here is derived from an EMBL/GenBank/DDBJ whole genome shotgun (WGS) entry which is preliminary data.</text>
</comment>
<proteinExistence type="predicted"/>
<evidence type="ECO:0000313" key="2">
    <source>
        <dbReference type="EMBL" id="MBL7629569.1"/>
    </source>
</evidence>
<dbReference type="Pfam" id="PF00903">
    <property type="entry name" value="Glyoxalase"/>
    <property type="match status" value="1"/>
</dbReference>
<dbReference type="InterPro" id="IPR004360">
    <property type="entry name" value="Glyas_Fos-R_dOase_dom"/>
</dbReference>
<dbReference type="CDD" id="cd06587">
    <property type="entry name" value="VOC"/>
    <property type="match status" value="1"/>
</dbReference>
<feature type="domain" description="VOC" evidence="1">
    <location>
        <begin position="4"/>
        <end position="123"/>
    </location>
</feature>
<dbReference type="RefSeq" id="WP_203005582.1">
    <property type="nucleotide sequence ID" value="NZ_JADWYU010000244.1"/>
</dbReference>
<dbReference type="SUPFAM" id="SSF54593">
    <property type="entry name" value="Glyoxalase/Bleomycin resistance protein/Dihydroxybiphenyl dioxygenase"/>
    <property type="match status" value="1"/>
</dbReference>
<dbReference type="InterPro" id="IPR029068">
    <property type="entry name" value="Glyas_Bleomycin-R_OHBP_Dase"/>
</dbReference>
<reference evidence="2" key="1">
    <citation type="submission" date="2020-12" db="EMBL/GenBank/DDBJ databases">
        <title>Genomic characterization of non-nitrogen-fixing Frankia strains.</title>
        <authorList>
            <person name="Carlos-Shanley C."/>
            <person name="Guerra T."/>
            <person name="Hahn D."/>
        </authorList>
    </citation>
    <scope>NUCLEOTIDE SEQUENCE</scope>
    <source>
        <strain evidence="2">CN6</strain>
    </source>
</reference>
<keyword evidence="3" id="KW-1185">Reference proteome</keyword>
<evidence type="ECO:0000259" key="1">
    <source>
        <dbReference type="PROSITE" id="PS51819"/>
    </source>
</evidence>
<gene>
    <name evidence="2" type="ORF">I7412_20835</name>
</gene>
<sequence length="128" mass="14200">MLADAELIAFVPTVDLDRALSFYQGVLGLQLLEETPAAAVFQVDGTMLRISAVPEIIPQPFTTLGWRVDDITVAVRWLTDRGVRVNHYDGLDQDDLGIWTTPGRDRIAWFTDPDGNTLSVTEFAPLAR</sequence>
<dbReference type="Gene3D" id="3.10.180.10">
    <property type="entry name" value="2,3-Dihydroxybiphenyl 1,2-Dioxygenase, domain 1"/>
    <property type="match status" value="1"/>
</dbReference>
<dbReference type="Proteomes" id="UP000604475">
    <property type="component" value="Unassembled WGS sequence"/>
</dbReference>
<name>A0A937RIQ3_9ACTN</name>
<accession>A0A937RIQ3</accession>
<organism evidence="2 3">
    <name type="scientific">Frankia nepalensis</name>
    <dbReference type="NCBI Taxonomy" id="1836974"/>
    <lineage>
        <taxon>Bacteria</taxon>
        <taxon>Bacillati</taxon>
        <taxon>Actinomycetota</taxon>
        <taxon>Actinomycetes</taxon>
        <taxon>Frankiales</taxon>
        <taxon>Frankiaceae</taxon>
        <taxon>Frankia</taxon>
    </lineage>
</organism>